<accession>A0A7J9B9Y3</accession>
<sequence length="39" mass="4459">MHAMARDGLRRGKDRFWVEKALDSVVLAADEYCCHVDPP</sequence>
<proteinExistence type="predicted"/>
<evidence type="ECO:0000313" key="1">
    <source>
        <dbReference type="EMBL" id="MBA0733161.1"/>
    </source>
</evidence>
<organism evidence="1 2">
    <name type="scientific">Gossypium gossypioides</name>
    <name type="common">Mexican cotton</name>
    <name type="synonym">Selera gossypioides</name>
    <dbReference type="NCBI Taxonomy" id="34282"/>
    <lineage>
        <taxon>Eukaryota</taxon>
        <taxon>Viridiplantae</taxon>
        <taxon>Streptophyta</taxon>
        <taxon>Embryophyta</taxon>
        <taxon>Tracheophyta</taxon>
        <taxon>Spermatophyta</taxon>
        <taxon>Magnoliopsida</taxon>
        <taxon>eudicotyledons</taxon>
        <taxon>Gunneridae</taxon>
        <taxon>Pentapetalae</taxon>
        <taxon>rosids</taxon>
        <taxon>malvids</taxon>
        <taxon>Malvales</taxon>
        <taxon>Malvaceae</taxon>
        <taxon>Malvoideae</taxon>
        <taxon>Gossypium</taxon>
    </lineage>
</organism>
<protein>
    <submittedName>
        <fullName evidence="1">Uncharacterized protein</fullName>
    </submittedName>
</protein>
<evidence type="ECO:0000313" key="2">
    <source>
        <dbReference type="Proteomes" id="UP000593579"/>
    </source>
</evidence>
<dbReference type="OrthoDB" id="10313098at2759"/>
<dbReference type="EMBL" id="JABEZY010000001">
    <property type="protein sequence ID" value="MBA0733161.1"/>
    <property type="molecule type" value="Genomic_DNA"/>
</dbReference>
<dbReference type="AlphaFoldDB" id="A0A7J9B9Y3"/>
<dbReference type="Proteomes" id="UP000593579">
    <property type="component" value="Unassembled WGS sequence"/>
</dbReference>
<gene>
    <name evidence="1" type="ORF">Gogos_017199</name>
</gene>
<name>A0A7J9B9Y3_GOSGO</name>
<comment type="caution">
    <text evidence="1">The sequence shown here is derived from an EMBL/GenBank/DDBJ whole genome shotgun (WGS) entry which is preliminary data.</text>
</comment>
<keyword evidence="2" id="KW-1185">Reference proteome</keyword>
<reference evidence="1 2" key="1">
    <citation type="journal article" date="2019" name="Genome Biol. Evol.">
        <title>Insights into the evolution of the New World diploid cottons (Gossypium, subgenus Houzingenia) based on genome sequencing.</title>
        <authorList>
            <person name="Grover C.E."/>
            <person name="Arick M.A. 2nd"/>
            <person name="Thrash A."/>
            <person name="Conover J.L."/>
            <person name="Sanders W.S."/>
            <person name="Peterson D.G."/>
            <person name="Frelichowski J.E."/>
            <person name="Scheffler J.A."/>
            <person name="Scheffler B.E."/>
            <person name="Wendel J.F."/>
        </authorList>
    </citation>
    <scope>NUCLEOTIDE SEQUENCE [LARGE SCALE GENOMIC DNA]</scope>
    <source>
        <strain evidence="1">5</strain>
        <tissue evidence="1">Leaf</tissue>
    </source>
</reference>